<reference evidence="10 11" key="1">
    <citation type="submission" date="2019-02" db="EMBL/GenBank/DDBJ databases">
        <title>Halieaceae_genomes.</title>
        <authorList>
            <person name="Li S.-H."/>
        </authorList>
    </citation>
    <scope>NUCLEOTIDE SEQUENCE [LARGE SCALE GENOMIC DNA]</scope>
    <source>
        <strain evidence="10 11">JH123</strain>
    </source>
</reference>
<dbReference type="EC" id="4.1.1.23" evidence="7"/>
<dbReference type="RefSeq" id="WP_279240835.1">
    <property type="nucleotide sequence ID" value="NZ_CP036501.1"/>
</dbReference>
<feature type="binding site" evidence="7">
    <location>
        <position position="209"/>
    </location>
    <ligand>
        <name>substrate</name>
    </ligand>
</feature>
<dbReference type="Pfam" id="PF00215">
    <property type="entry name" value="OMPdecase"/>
    <property type="match status" value="1"/>
</dbReference>
<dbReference type="PANTHER" id="PTHR32119:SF2">
    <property type="entry name" value="OROTIDINE 5'-PHOSPHATE DECARBOXYLASE"/>
    <property type="match status" value="1"/>
</dbReference>
<evidence type="ECO:0000256" key="2">
    <source>
        <dbReference type="ARBA" id="ARBA00004861"/>
    </source>
</evidence>
<feature type="binding site" evidence="7">
    <location>
        <position position="179"/>
    </location>
    <ligand>
        <name>substrate</name>
    </ligand>
</feature>
<dbReference type="NCBIfam" id="TIGR01740">
    <property type="entry name" value="pyrF"/>
    <property type="match status" value="1"/>
</dbReference>
<feature type="binding site" evidence="7">
    <location>
        <position position="32"/>
    </location>
    <ligand>
        <name>substrate</name>
    </ligand>
</feature>
<evidence type="ECO:0000256" key="5">
    <source>
        <dbReference type="ARBA" id="ARBA00023239"/>
    </source>
</evidence>
<name>A0ABY6Q551_9GAMM</name>
<comment type="subunit">
    <text evidence="7">Homodimer.</text>
</comment>
<dbReference type="InterPro" id="IPR018089">
    <property type="entry name" value="OMPdecase_AS"/>
</dbReference>
<dbReference type="PANTHER" id="PTHR32119">
    <property type="entry name" value="OROTIDINE 5'-PHOSPHATE DECARBOXYLASE"/>
    <property type="match status" value="1"/>
</dbReference>
<feature type="binding site" evidence="7">
    <location>
        <position position="188"/>
    </location>
    <ligand>
        <name>substrate</name>
    </ligand>
</feature>
<dbReference type="CDD" id="cd04725">
    <property type="entry name" value="OMP_decarboxylase_like"/>
    <property type="match status" value="1"/>
</dbReference>
<dbReference type="InterPro" id="IPR013785">
    <property type="entry name" value="Aldolase_TIM"/>
</dbReference>
<dbReference type="SMART" id="SM00934">
    <property type="entry name" value="OMPdecase"/>
    <property type="match status" value="1"/>
</dbReference>
<dbReference type="SUPFAM" id="SSF51366">
    <property type="entry name" value="Ribulose-phoshate binding barrel"/>
    <property type="match status" value="1"/>
</dbReference>
<evidence type="ECO:0000313" key="11">
    <source>
        <dbReference type="Proteomes" id="UP001317963"/>
    </source>
</evidence>
<gene>
    <name evidence="7" type="primary">pyrF</name>
    <name evidence="10" type="ORF">E0F26_06385</name>
</gene>
<dbReference type="InterPro" id="IPR011060">
    <property type="entry name" value="RibuloseP-bd_barrel"/>
</dbReference>
<evidence type="ECO:0000256" key="1">
    <source>
        <dbReference type="ARBA" id="ARBA00002356"/>
    </source>
</evidence>
<comment type="catalytic activity">
    <reaction evidence="6 7 8">
        <text>orotidine 5'-phosphate + H(+) = UMP + CO2</text>
        <dbReference type="Rhea" id="RHEA:11596"/>
        <dbReference type="ChEBI" id="CHEBI:15378"/>
        <dbReference type="ChEBI" id="CHEBI:16526"/>
        <dbReference type="ChEBI" id="CHEBI:57538"/>
        <dbReference type="ChEBI" id="CHEBI:57865"/>
        <dbReference type="EC" id="4.1.1.23"/>
    </reaction>
</comment>
<comment type="pathway">
    <text evidence="2 7 8">Pyrimidine metabolism; UMP biosynthesis via de novo pathway; UMP from orotate: step 2/2.</text>
</comment>
<proteinExistence type="inferred from homology"/>
<evidence type="ECO:0000256" key="7">
    <source>
        <dbReference type="HAMAP-Rule" id="MF_01200"/>
    </source>
</evidence>
<evidence type="ECO:0000256" key="3">
    <source>
        <dbReference type="ARBA" id="ARBA00022793"/>
    </source>
</evidence>
<dbReference type="GO" id="GO:0004590">
    <property type="term" value="F:orotidine-5'-phosphate decarboxylase activity"/>
    <property type="evidence" value="ECO:0007669"/>
    <property type="project" value="UniProtKB-EC"/>
</dbReference>
<comment type="function">
    <text evidence="1 7">Catalyzes the decarboxylation of orotidine 5'-monophosphate (OMP) to uridine 5'-monophosphate (UMP).</text>
</comment>
<keyword evidence="3 7" id="KW-0210">Decarboxylase</keyword>
<dbReference type="EMBL" id="CP036501">
    <property type="protein sequence ID" value="UZP74389.1"/>
    <property type="molecule type" value="Genomic_DNA"/>
</dbReference>
<evidence type="ECO:0000256" key="8">
    <source>
        <dbReference type="RuleBase" id="RU000512"/>
    </source>
</evidence>
<evidence type="ECO:0000256" key="6">
    <source>
        <dbReference type="ARBA" id="ARBA00049157"/>
    </source>
</evidence>
<dbReference type="Proteomes" id="UP001317963">
    <property type="component" value="Chromosome"/>
</dbReference>
<dbReference type="Gene3D" id="3.20.20.70">
    <property type="entry name" value="Aldolase class I"/>
    <property type="match status" value="1"/>
</dbReference>
<feature type="domain" description="Orotidine 5'-phosphate decarboxylase" evidence="9">
    <location>
        <begin position="4"/>
        <end position="224"/>
    </location>
</feature>
<sequence length="229" mass="24101">MRSPLIVALDFPTLDQAVACAQLLDPKVVRVKVGKQLFTSEGPAVLSALHNLGFDVFLDLKFHDIPNTVAGAVSAAADLGVWMVNVHASGGRRMMEAAANSVAQRGNKTQLIAVTVLTSMDDADLADLGITETPAEQVLRLATLAQSSGMDGVVCSAQEATLLSRQFGRDFSLVTPGIRLPEDDASDQRRVVTPWDAIDGGATHLVMGRSITGASSPADVVDQIIARLA</sequence>
<accession>A0ABY6Q551</accession>
<evidence type="ECO:0000259" key="9">
    <source>
        <dbReference type="SMART" id="SM00934"/>
    </source>
</evidence>
<dbReference type="InterPro" id="IPR001754">
    <property type="entry name" value="OMPdeCOase_dom"/>
</dbReference>
<feature type="binding site" evidence="7">
    <location>
        <position position="208"/>
    </location>
    <ligand>
        <name>substrate</name>
    </ligand>
</feature>
<dbReference type="InterPro" id="IPR014732">
    <property type="entry name" value="OMPdecase"/>
</dbReference>
<comment type="similarity">
    <text evidence="7">Belongs to the OMP decarboxylase family. Type 1 subfamily.</text>
</comment>
<dbReference type="InterPro" id="IPR047596">
    <property type="entry name" value="OMPdecase_bac"/>
</dbReference>
<keyword evidence="5 7" id="KW-0456">Lyase</keyword>
<feature type="binding site" evidence="7">
    <location>
        <position position="118"/>
    </location>
    <ligand>
        <name>substrate</name>
    </ligand>
</feature>
<feature type="binding site" evidence="7">
    <location>
        <begin position="59"/>
        <end position="68"/>
    </location>
    <ligand>
        <name>substrate</name>
    </ligand>
</feature>
<feature type="active site" description="Proton donor" evidence="7">
    <location>
        <position position="61"/>
    </location>
</feature>
<dbReference type="PROSITE" id="PS00156">
    <property type="entry name" value="OMPDECASE"/>
    <property type="match status" value="1"/>
</dbReference>
<organism evidence="10 11">
    <name type="scientific">Candidatus Paraluminiphilus aquimaris</name>
    <dbReference type="NCBI Taxonomy" id="2518994"/>
    <lineage>
        <taxon>Bacteria</taxon>
        <taxon>Pseudomonadati</taxon>
        <taxon>Pseudomonadota</taxon>
        <taxon>Gammaproteobacteria</taxon>
        <taxon>Cellvibrionales</taxon>
        <taxon>Halieaceae</taxon>
        <taxon>Candidatus Paraluminiphilus</taxon>
    </lineage>
</organism>
<feature type="binding site" evidence="7">
    <location>
        <position position="10"/>
    </location>
    <ligand>
        <name>substrate</name>
    </ligand>
</feature>
<dbReference type="NCBIfam" id="NF001273">
    <property type="entry name" value="PRK00230.1"/>
    <property type="match status" value="1"/>
</dbReference>
<evidence type="ECO:0000313" key="10">
    <source>
        <dbReference type="EMBL" id="UZP74389.1"/>
    </source>
</evidence>
<dbReference type="HAMAP" id="MF_01200_B">
    <property type="entry name" value="OMPdecase_type1_B"/>
    <property type="match status" value="1"/>
</dbReference>
<protein>
    <recommendedName>
        <fullName evidence="7">Orotidine 5'-phosphate decarboxylase</fullName>
        <ecNumber evidence="7">4.1.1.23</ecNumber>
    </recommendedName>
    <alternativeName>
        <fullName evidence="7">OMP decarboxylase</fullName>
        <shortName evidence="7">OMPDCase</shortName>
        <shortName evidence="7">OMPdecase</shortName>
    </alternativeName>
</protein>
<keyword evidence="11" id="KW-1185">Reference proteome</keyword>
<evidence type="ECO:0000256" key="4">
    <source>
        <dbReference type="ARBA" id="ARBA00022975"/>
    </source>
</evidence>
<keyword evidence="4 7" id="KW-0665">Pyrimidine biosynthesis</keyword>